<dbReference type="CDD" id="cd00060">
    <property type="entry name" value="FHA"/>
    <property type="match status" value="1"/>
</dbReference>
<feature type="compositionally biased region" description="Low complexity" evidence="7">
    <location>
        <begin position="353"/>
        <end position="403"/>
    </location>
</feature>
<dbReference type="PROSITE" id="PS50006">
    <property type="entry name" value="FHA_DOMAIN"/>
    <property type="match status" value="1"/>
</dbReference>
<dbReference type="AlphaFoldDB" id="A0A4Y3KQM6"/>
<feature type="region of interest" description="Disordered" evidence="7">
    <location>
        <begin position="168"/>
        <end position="341"/>
    </location>
</feature>
<evidence type="ECO:0000256" key="2">
    <source>
        <dbReference type="ARBA" id="ARBA00022475"/>
    </source>
</evidence>
<feature type="transmembrane region" description="Helical" evidence="8">
    <location>
        <begin position="122"/>
        <end position="144"/>
    </location>
</feature>
<dbReference type="GO" id="GO:0005886">
    <property type="term" value="C:plasma membrane"/>
    <property type="evidence" value="ECO:0007669"/>
    <property type="project" value="UniProtKB-SubCell"/>
</dbReference>
<sequence>MSTVPRVRAQPPATESLAGTGRRVLALLVDQLVALLLAAGASSLGYGLALDAVRSSPGDEVAPEVGAILALPLAVLAVVGVLQWVAEAFTGRTLGGLALGVRTVDADTGLRVGLVRIFVRNVVLGVGFFVCGVGQFVVGASGAWDSAGRLQGWHDKVARTVVVRAGAGSTAARAPRSEPGRRAAETAPAVPTSSAAALRRAPGSGGADSLMRAARAGASAGADPVATSVPGVTRPEDGRAAGDAGYAGDAPSTGGTEDARDPASARHQDASPSGGSLRRAARPAPAMPADAAAQADGAAPARNPEPAAARGPASAVAPEPVSTIDVPTWSTPAAATPAPAPSDVITAAPSWAAAAAPPATADAPLDPHAPTAPTRRLRKAAPPAEAEPAGAPLATEPTAAEPTPTDPTPTDPTPTDPTAAELTAAPGPGAPRGIRLVFDTGEAFAVVGRGVVGRNPSTADSGVVSHVVPIDDPARSVSKTHLEFGTDHEGLWVLDRRSTNGSVLVHADGTRERLTAGVRTGVPVGAVVEFGDRRFQVLDA</sequence>
<evidence type="ECO:0000256" key="6">
    <source>
        <dbReference type="ARBA" id="ARBA00023136"/>
    </source>
</evidence>
<feature type="compositionally biased region" description="Low complexity" evidence="7">
    <location>
        <begin position="416"/>
        <end position="426"/>
    </location>
</feature>
<dbReference type="InterPro" id="IPR051791">
    <property type="entry name" value="Pra-immunoreactive"/>
</dbReference>
<name>A0A4Y3KQM6_9CELL</name>
<reference evidence="10" key="1">
    <citation type="submission" date="2019-06" db="EMBL/GenBank/DDBJ databases">
        <title>Whole genome shotgun sequence of Cellulomonas cellasea NBRC 3753.</title>
        <authorList>
            <person name="Hosoyama A."/>
            <person name="Uohara A."/>
            <person name="Ohji S."/>
            <person name="Ichikawa N."/>
        </authorList>
    </citation>
    <scope>NUCLEOTIDE SEQUENCE [LARGE SCALE GENOMIC DNA]</scope>
    <source>
        <strain evidence="10">NBRC 3753</strain>
    </source>
</reference>
<dbReference type="PANTHER" id="PTHR36115">
    <property type="entry name" value="PROLINE-RICH ANTIGEN HOMOLOG-RELATED"/>
    <property type="match status" value="1"/>
</dbReference>
<dbReference type="PANTHER" id="PTHR36115:SF6">
    <property type="entry name" value="PROLINE-RICH ANTIGEN HOMOLOG"/>
    <property type="match status" value="1"/>
</dbReference>
<feature type="compositionally biased region" description="Basic and acidic residues" evidence="7">
    <location>
        <begin position="257"/>
        <end position="269"/>
    </location>
</feature>
<evidence type="ECO:0000256" key="4">
    <source>
        <dbReference type="ARBA" id="ARBA00022692"/>
    </source>
</evidence>
<evidence type="ECO:0000259" key="9">
    <source>
        <dbReference type="PROSITE" id="PS50006"/>
    </source>
</evidence>
<keyword evidence="4 8" id="KW-0812">Transmembrane</keyword>
<dbReference type="Proteomes" id="UP000317046">
    <property type="component" value="Unassembled WGS sequence"/>
</dbReference>
<comment type="subcellular location">
    <subcellularLocation>
        <location evidence="1">Cell membrane</location>
        <topology evidence="1">Multi-pass membrane protein</topology>
    </subcellularLocation>
</comment>
<feature type="compositionally biased region" description="Low complexity" evidence="7">
    <location>
        <begin position="241"/>
        <end position="250"/>
    </location>
</feature>
<feature type="compositionally biased region" description="Pro residues" evidence="7">
    <location>
        <begin position="404"/>
        <end position="415"/>
    </location>
</feature>
<feature type="domain" description="FHA" evidence="9">
    <location>
        <begin position="450"/>
        <end position="504"/>
    </location>
</feature>
<evidence type="ECO:0000256" key="8">
    <source>
        <dbReference type="SAM" id="Phobius"/>
    </source>
</evidence>
<dbReference type="RefSeq" id="WP_141371879.1">
    <property type="nucleotide sequence ID" value="NZ_BJLR01000003.1"/>
</dbReference>
<protein>
    <recommendedName>
        <fullName evidence="9">FHA domain-containing protein</fullName>
    </recommendedName>
</protein>
<feature type="compositionally biased region" description="Low complexity" evidence="7">
    <location>
        <begin position="212"/>
        <end position="222"/>
    </location>
</feature>
<evidence type="ECO:0000313" key="11">
    <source>
        <dbReference type="Proteomes" id="UP000317046"/>
    </source>
</evidence>
<dbReference type="EMBL" id="BJLR01000003">
    <property type="protein sequence ID" value="GEA86362.1"/>
    <property type="molecule type" value="Genomic_DNA"/>
</dbReference>
<keyword evidence="2" id="KW-1003">Cell membrane</keyword>
<dbReference type="InterPro" id="IPR000253">
    <property type="entry name" value="FHA_dom"/>
</dbReference>
<proteinExistence type="predicted"/>
<evidence type="ECO:0000256" key="7">
    <source>
        <dbReference type="SAM" id="MobiDB-lite"/>
    </source>
</evidence>
<organism evidence="10 11">
    <name type="scientific">Cellulomonas cellasea</name>
    <dbReference type="NCBI Taxonomy" id="43670"/>
    <lineage>
        <taxon>Bacteria</taxon>
        <taxon>Bacillati</taxon>
        <taxon>Actinomycetota</taxon>
        <taxon>Actinomycetes</taxon>
        <taxon>Micrococcales</taxon>
        <taxon>Cellulomonadaceae</taxon>
        <taxon>Cellulomonas</taxon>
    </lineage>
</organism>
<keyword evidence="3" id="KW-0597">Phosphoprotein</keyword>
<feature type="region of interest" description="Disordered" evidence="7">
    <location>
        <begin position="353"/>
        <end position="432"/>
    </location>
</feature>
<dbReference type="InterPro" id="IPR010432">
    <property type="entry name" value="RDD"/>
</dbReference>
<evidence type="ECO:0000256" key="3">
    <source>
        <dbReference type="ARBA" id="ARBA00022553"/>
    </source>
</evidence>
<evidence type="ECO:0000256" key="1">
    <source>
        <dbReference type="ARBA" id="ARBA00004651"/>
    </source>
</evidence>
<feature type="compositionally biased region" description="Low complexity" evidence="7">
    <location>
        <begin position="282"/>
        <end position="318"/>
    </location>
</feature>
<gene>
    <name evidence="10" type="ORF">CCE01nite_03110</name>
</gene>
<comment type="caution">
    <text evidence="10">The sequence shown here is derived from an EMBL/GenBank/DDBJ whole genome shotgun (WGS) entry which is preliminary data.</text>
</comment>
<evidence type="ECO:0000256" key="5">
    <source>
        <dbReference type="ARBA" id="ARBA00022989"/>
    </source>
</evidence>
<feature type="compositionally biased region" description="Basic and acidic residues" evidence="7">
    <location>
        <begin position="175"/>
        <end position="184"/>
    </location>
</feature>
<dbReference type="InterPro" id="IPR008984">
    <property type="entry name" value="SMAD_FHA_dom_sf"/>
</dbReference>
<evidence type="ECO:0000313" key="10">
    <source>
        <dbReference type="EMBL" id="GEA86362.1"/>
    </source>
</evidence>
<feature type="transmembrane region" description="Helical" evidence="8">
    <location>
        <begin position="65"/>
        <end position="86"/>
    </location>
</feature>
<feature type="compositionally biased region" description="Low complexity" evidence="7">
    <location>
        <begin position="185"/>
        <end position="197"/>
    </location>
</feature>
<dbReference type="SUPFAM" id="SSF49879">
    <property type="entry name" value="SMAD/FHA domain"/>
    <property type="match status" value="1"/>
</dbReference>
<keyword evidence="5 8" id="KW-1133">Transmembrane helix</keyword>
<dbReference type="Gene3D" id="2.60.200.20">
    <property type="match status" value="1"/>
</dbReference>
<accession>A0A4Y3KQM6</accession>
<feature type="transmembrane region" description="Helical" evidence="8">
    <location>
        <begin position="32"/>
        <end position="53"/>
    </location>
</feature>
<feature type="compositionally biased region" description="Low complexity" evidence="7">
    <location>
        <begin position="327"/>
        <end position="337"/>
    </location>
</feature>
<dbReference type="Pfam" id="PF06271">
    <property type="entry name" value="RDD"/>
    <property type="match status" value="1"/>
</dbReference>
<keyword evidence="6 8" id="KW-0472">Membrane</keyword>
<keyword evidence="11" id="KW-1185">Reference proteome</keyword>